<accession>A0A1I2MZU9</accession>
<dbReference type="Gene3D" id="3.40.50.1820">
    <property type="entry name" value="alpha/beta hydrolase"/>
    <property type="match status" value="1"/>
</dbReference>
<dbReference type="GO" id="GO:0003824">
    <property type="term" value="F:catalytic activity"/>
    <property type="evidence" value="ECO:0007669"/>
    <property type="project" value="InterPro"/>
</dbReference>
<dbReference type="OrthoDB" id="111592at2157"/>
<dbReference type="AlphaFoldDB" id="A0A1I2MZU9"/>
<dbReference type="PANTHER" id="PTHR43798">
    <property type="entry name" value="MONOACYLGLYCEROL LIPASE"/>
    <property type="match status" value="1"/>
</dbReference>
<dbReference type="InterPro" id="IPR000073">
    <property type="entry name" value="AB_hydrolase_1"/>
</dbReference>
<dbReference type="RefSeq" id="WP_092889077.1">
    <property type="nucleotide sequence ID" value="NZ_FOOQ01000001.1"/>
</dbReference>
<dbReference type="EMBL" id="FOOQ01000001">
    <property type="protein sequence ID" value="SFF96139.1"/>
    <property type="molecule type" value="Genomic_DNA"/>
</dbReference>
<organism evidence="2 3">
    <name type="scientific">Halopelagius inordinatus</name>
    <dbReference type="NCBI Taxonomy" id="553467"/>
    <lineage>
        <taxon>Archaea</taxon>
        <taxon>Methanobacteriati</taxon>
        <taxon>Methanobacteriota</taxon>
        <taxon>Stenosarchaea group</taxon>
        <taxon>Halobacteria</taxon>
        <taxon>Halobacteriales</taxon>
        <taxon>Haloferacaceae</taxon>
    </lineage>
</organism>
<evidence type="ECO:0000259" key="1">
    <source>
        <dbReference type="Pfam" id="PF00561"/>
    </source>
</evidence>
<reference evidence="3" key="1">
    <citation type="submission" date="2016-10" db="EMBL/GenBank/DDBJ databases">
        <authorList>
            <person name="Varghese N."/>
            <person name="Submissions S."/>
        </authorList>
    </citation>
    <scope>NUCLEOTIDE SEQUENCE [LARGE SCALE GENOMIC DNA]</scope>
    <source>
        <strain evidence="3">CGMCC 1.7739</strain>
    </source>
</reference>
<keyword evidence="3" id="KW-1185">Reference proteome</keyword>
<dbReference type="Proteomes" id="UP000198876">
    <property type="component" value="Unassembled WGS sequence"/>
</dbReference>
<dbReference type="Pfam" id="PF00561">
    <property type="entry name" value="Abhydrolase_1"/>
    <property type="match status" value="1"/>
</dbReference>
<dbReference type="SUPFAM" id="SSF53474">
    <property type="entry name" value="alpha/beta-Hydrolases"/>
    <property type="match status" value="1"/>
</dbReference>
<sequence length="271" mass="29421">MPTLQTNGIETYYEVSGDGPPIVFVHGALSDHSAATQQLRAFSDAYTAIAYDVRGHGDTANPQHAPYSIDLLAEDLRAFITEMGLECPVLCGVSMGGMIAQVYASRYPDELSGLVLADTFSPEFLGRRDRIERSSLVNAVAGLVRLVGYNRAKGLVLWVGRTLERNQTTSLRTDAFPDMATVDAVNALDAVADFHTTDIDLSSITVPTLILYGEHETALIGRHAPTLSARIPNSTVRQVPDAGHASPWDNPEFFESAIRAFLASRTRIEAE</sequence>
<protein>
    <submittedName>
        <fullName evidence="2">Pimeloyl-ACP methyl ester carboxylesterase</fullName>
    </submittedName>
</protein>
<proteinExistence type="predicted"/>
<dbReference type="InterPro" id="IPR029058">
    <property type="entry name" value="AB_hydrolase_fold"/>
</dbReference>
<dbReference type="PRINTS" id="PR00111">
    <property type="entry name" value="ABHYDROLASE"/>
</dbReference>
<gene>
    <name evidence="2" type="ORF">SAMN04488063_0938</name>
</gene>
<evidence type="ECO:0000313" key="2">
    <source>
        <dbReference type="EMBL" id="SFF96139.1"/>
    </source>
</evidence>
<feature type="domain" description="AB hydrolase-1" evidence="1">
    <location>
        <begin position="20"/>
        <end position="251"/>
    </location>
</feature>
<dbReference type="PRINTS" id="PR00412">
    <property type="entry name" value="EPOXHYDRLASE"/>
</dbReference>
<dbReference type="InterPro" id="IPR000639">
    <property type="entry name" value="Epox_hydrolase-like"/>
</dbReference>
<dbReference type="InterPro" id="IPR050266">
    <property type="entry name" value="AB_hydrolase_sf"/>
</dbReference>
<dbReference type="STRING" id="553467.SAMN04488063_0938"/>
<evidence type="ECO:0000313" key="3">
    <source>
        <dbReference type="Proteomes" id="UP000198876"/>
    </source>
</evidence>
<name>A0A1I2MZU9_9EURY</name>